<feature type="region of interest" description="Disordered" evidence="1">
    <location>
        <begin position="173"/>
        <end position="192"/>
    </location>
</feature>
<dbReference type="PANTHER" id="PTHR31606">
    <property type="entry name" value="WW DOMAIN BINDING PROTEIN 2, ISOFORM E"/>
    <property type="match status" value="1"/>
</dbReference>
<comment type="caution">
    <text evidence="2">The sequence shown here is derived from an EMBL/GenBank/DDBJ whole genome shotgun (WGS) entry which is preliminary data.</text>
</comment>
<gene>
    <name evidence="2" type="ORF">PMZ80_003488</name>
</gene>
<dbReference type="GeneID" id="89996937"/>
<reference evidence="2 3" key="1">
    <citation type="journal article" date="2023" name="Res Sq">
        <title>Genomic and morphological characterization of Knufia obscura isolated from the Mars 2020 spacecraft assembly facility.</title>
        <authorList>
            <person name="Chander A.M."/>
            <person name="Teixeira M.M."/>
            <person name="Singh N.K."/>
            <person name="Williams M.P."/>
            <person name="Parker C.W."/>
            <person name="Leo P."/>
            <person name="Stajich J.E."/>
            <person name="Torok T."/>
            <person name="Tighe S."/>
            <person name="Mason C.E."/>
            <person name="Venkateswaran K."/>
        </authorList>
    </citation>
    <scope>NUCLEOTIDE SEQUENCE [LARGE SCALE GENOMIC DNA]</scope>
    <source>
        <strain evidence="2 3">CCFEE 5817</strain>
    </source>
</reference>
<keyword evidence="3" id="KW-1185">Reference proteome</keyword>
<dbReference type="RefSeq" id="XP_064732297.1">
    <property type="nucleotide sequence ID" value="XM_064871917.1"/>
</dbReference>
<feature type="compositionally biased region" description="Basic and acidic residues" evidence="1">
    <location>
        <begin position="200"/>
        <end position="221"/>
    </location>
</feature>
<feature type="compositionally biased region" description="Gly residues" evidence="1">
    <location>
        <begin position="180"/>
        <end position="189"/>
    </location>
</feature>
<dbReference type="CDD" id="cd13214">
    <property type="entry name" value="PH-GRAM_WBP2"/>
    <property type="match status" value="1"/>
</dbReference>
<dbReference type="Proteomes" id="UP001334248">
    <property type="component" value="Unassembled WGS sequence"/>
</dbReference>
<feature type="region of interest" description="Disordered" evidence="1">
    <location>
        <begin position="1"/>
        <end position="20"/>
    </location>
</feature>
<dbReference type="InterPro" id="IPR044852">
    <property type="entry name" value="WBP2-like"/>
</dbReference>
<evidence type="ECO:0000256" key="1">
    <source>
        <dbReference type="SAM" id="MobiDB-lite"/>
    </source>
</evidence>
<evidence type="ECO:0000313" key="2">
    <source>
        <dbReference type="EMBL" id="KAK5944207.1"/>
    </source>
</evidence>
<protein>
    <submittedName>
        <fullName evidence="2">Uncharacterized protein</fullName>
    </submittedName>
</protein>
<evidence type="ECO:0000313" key="3">
    <source>
        <dbReference type="Proteomes" id="UP001334248"/>
    </source>
</evidence>
<feature type="region of interest" description="Disordered" evidence="1">
    <location>
        <begin position="200"/>
        <end position="303"/>
    </location>
</feature>
<feature type="compositionally biased region" description="Basic and acidic residues" evidence="1">
    <location>
        <begin position="290"/>
        <end position="303"/>
    </location>
</feature>
<proteinExistence type="predicted"/>
<dbReference type="PANTHER" id="PTHR31606:SF1">
    <property type="entry name" value="WW DOMAIN BINDING PROTEIN 2, ISOFORM E"/>
    <property type="match status" value="1"/>
</dbReference>
<accession>A0ABR0RUC6</accession>
<sequence>MSLNWVMLPDPPSSSNSTTFIPLPRETTIFTSSHRTSLSLTTPKHHNNYPAHTPHPNISITSSDGTVYLTNQRIIYLPRPAPHSTITSNVPSFKSFSCGLLNLHDTHLVMPWFGPNAWTAVVETVPGGGLHSPGAGSAGIELRFTFKEGGAPEFTGKFEAIKERLREVVNVARQANGSERGSGGGGGANGVDLRNVHLEQLPRYEDSGGDRMAPDERTNREEEQEPVEAVPPNATADQVRAMAAVPATRRDEEAVRRRSREEEDESRGEVPVDAPPGYEEAQRESVQAEMEWRLQDGGRGKED</sequence>
<name>A0ABR0RUC6_9EURO</name>
<feature type="compositionally biased region" description="Basic and acidic residues" evidence="1">
    <location>
        <begin position="248"/>
        <end position="261"/>
    </location>
</feature>
<organism evidence="2 3">
    <name type="scientific">Knufia obscura</name>
    <dbReference type="NCBI Taxonomy" id="1635080"/>
    <lineage>
        <taxon>Eukaryota</taxon>
        <taxon>Fungi</taxon>
        <taxon>Dikarya</taxon>
        <taxon>Ascomycota</taxon>
        <taxon>Pezizomycotina</taxon>
        <taxon>Eurotiomycetes</taxon>
        <taxon>Chaetothyriomycetidae</taxon>
        <taxon>Chaetothyriales</taxon>
        <taxon>Trichomeriaceae</taxon>
        <taxon>Knufia</taxon>
    </lineage>
</organism>
<dbReference type="SUPFAM" id="SSF50729">
    <property type="entry name" value="PH domain-like"/>
    <property type="match status" value="1"/>
</dbReference>
<dbReference type="EMBL" id="JAVHJV010000003">
    <property type="protein sequence ID" value="KAK5944207.1"/>
    <property type="molecule type" value="Genomic_DNA"/>
</dbReference>